<dbReference type="Gene3D" id="3.40.80.10">
    <property type="entry name" value="Peptidoglycan recognition protein-like"/>
    <property type="match status" value="1"/>
</dbReference>
<gene>
    <name evidence="8" type="ORF">SAMN02745911_2742</name>
</gene>
<organism evidence="8 9">
    <name type="scientific">Aureimonas altamirensis DSM 21988</name>
    <dbReference type="NCBI Taxonomy" id="1121026"/>
    <lineage>
        <taxon>Bacteria</taxon>
        <taxon>Pseudomonadati</taxon>
        <taxon>Pseudomonadota</taxon>
        <taxon>Alphaproteobacteria</taxon>
        <taxon>Hyphomicrobiales</taxon>
        <taxon>Aurantimonadaceae</taxon>
        <taxon>Aureimonas</taxon>
    </lineage>
</organism>
<comment type="similarity">
    <text evidence="2">Belongs to the N-acetylmuramoyl-L-alanine amidase 2 family.</text>
</comment>
<dbReference type="InterPro" id="IPR036366">
    <property type="entry name" value="PGBDSf"/>
</dbReference>
<evidence type="ECO:0000256" key="1">
    <source>
        <dbReference type="ARBA" id="ARBA00001561"/>
    </source>
</evidence>
<dbReference type="EC" id="3.5.1.28" evidence="3"/>
<dbReference type="Pfam" id="PF01510">
    <property type="entry name" value="Amidase_2"/>
    <property type="match status" value="1"/>
</dbReference>
<evidence type="ECO:0000256" key="2">
    <source>
        <dbReference type="ARBA" id="ARBA00007553"/>
    </source>
</evidence>
<dbReference type="InterPro" id="IPR002502">
    <property type="entry name" value="Amidase_domain"/>
</dbReference>
<evidence type="ECO:0000256" key="5">
    <source>
        <dbReference type="ARBA" id="ARBA00023316"/>
    </source>
</evidence>
<comment type="caution">
    <text evidence="8">The sequence shown here is derived from an EMBL/GenBank/DDBJ whole genome shotgun (WGS) entry which is preliminary data.</text>
</comment>
<keyword evidence="5" id="KW-0961">Cell wall biogenesis/degradation</keyword>
<dbReference type="InterPro" id="IPR036505">
    <property type="entry name" value="Amidase/PGRP_sf"/>
</dbReference>
<dbReference type="Gene3D" id="1.10.101.10">
    <property type="entry name" value="PGBD-like superfamily/PGBD"/>
    <property type="match status" value="1"/>
</dbReference>
<dbReference type="PANTHER" id="PTHR30417:SF1">
    <property type="entry name" value="N-ACETYLMURAMOYL-L-ALANINE AMIDASE AMID"/>
    <property type="match status" value="1"/>
</dbReference>
<dbReference type="InterPro" id="IPR051206">
    <property type="entry name" value="NAMLAA_amidase_2"/>
</dbReference>
<accession>A0ABY1IMY8</accession>
<feature type="domain" description="N-acetylmuramoyl-L-alanine amidase" evidence="7">
    <location>
        <begin position="15"/>
        <end position="154"/>
    </location>
</feature>
<keyword evidence="9" id="KW-1185">Reference proteome</keyword>
<proteinExistence type="inferred from homology"/>
<name>A0ABY1IMY8_9HYPH</name>
<evidence type="ECO:0000256" key="6">
    <source>
        <dbReference type="SAM" id="MobiDB-lite"/>
    </source>
</evidence>
<evidence type="ECO:0000313" key="8">
    <source>
        <dbReference type="EMBL" id="SHJ51818.1"/>
    </source>
</evidence>
<dbReference type="Pfam" id="PF01471">
    <property type="entry name" value="PG_binding_1"/>
    <property type="match status" value="1"/>
</dbReference>
<dbReference type="EMBL" id="FQZC01000003">
    <property type="protein sequence ID" value="SHJ51818.1"/>
    <property type="molecule type" value="Genomic_DNA"/>
</dbReference>
<protein>
    <recommendedName>
        <fullName evidence="3">N-acetylmuramoyl-L-alanine amidase</fullName>
        <ecNumber evidence="3">3.5.1.28</ecNumber>
    </recommendedName>
</protein>
<evidence type="ECO:0000256" key="3">
    <source>
        <dbReference type="ARBA" id="ARBA00011901"/>
    </source>
</evidence>
<comment type="catalytic activity">
    <reaction evidence="1">
        <text>Hydrolyzes the link between N-acetylmuramoyl residues and L-amino acid residues in certain cell-wall glycopeptides.</text>
        <dbReference type="EC" id="3.5.1.28"/>
    </reaction>
</comment>
<evidence type="ECO:0000256" key="4">
    <source>
        <dbReference type="ARBA" id="ARBA00022801"/>
    </source>
</evidence>
<keyword evidence="4" id="KW-0378">Hydrolase</keyword>
<reference evidence="8 9" key="1">
    <citation type="submission" date="2016-11" db="EMBL/GenBank/DDBJ databases">
        <authorList>
            <person name="Varghese N."/>
            <person name="Submissions S."/>
        </authorList>
    </citation>
    <scope>NUCLEOTIDE SEQUENCE [LARGE SCALE GENOMIC DNA]</scope>
    <source>
        <strain evidence="8 9">DSM 21988</strain>
    </source>
</reference>
<dbReference type="PANTHER" id="PTHR30417">
    <property type="entry name" value="N-ACETYLMURAMOYL-L-ALANINE AMIDASE AMID"/>
    <property type="match status" value="1"/>
</dbReference>
<feature type="region of interest" description="Disordered" evidence="6">
    <location>
        <begin position="1"/>
        <end position="27"/>
    </location>
</feature>
<dbReference type="InterPro" id="IPR002477">
    <property type="entry name" value="Peptidoglycan-bd-like"/>
</dbReference>
<dbReference type="SMART" id="SM00644">
    <property type="entry name" value="Ami_2"/>
    <property type="match status" value="1"/>
</dbReference>
<dbReference type="Proteomes" id="UP000184290">
    <property type="component" value="Unassembled WGS sequence"/>
</dbReference>
<evidence type="ECO:0000313" key="9">
    <source>
        <dbReference type="Proteomes" id="UP000184290"/>
    </source>
</evidence>
<dbReference type="SUPFAM" id="SSF47090">
    <property type="entry name" value="PGBD-like"/>
    <property type="match status" value="1"/>
</dbReference>
<dbReference type="CDD" id="cd06583">
    <property type="entry name" value="PGRP"/>
    <property type="match status" value="1"/>
</dbReference>
<dbReference type="SUPFAM" id="SSF55846">
    <property type="entry name" value="N-acetylmuramoyl-L-alanine amidase-like"/>
    <property type="match status" value="1"/>
</dbReference>
<dbReference type="InterPro" id="IPR036365">
    <property type="entry name" value="PGBD-like_sf"/>
</dbReference>
<dbReference type="RefSeq" id="WP_060606706.1">
    <property type="nucleotide sequence ID" value="NZ_FQZC01000003.1"/>
</dbReference>
<evidence type="ECO:0000259" key="7">
    <source>
        <dbReference type="SMART" id="SM00644"/>
    </source>
</evidence>
<sequence length="261" mass="28620">MSFRSDSASVDRVVPSPNHGERRGGIRKPDMLVLHYTGMRPGDSPLERLTDPQSEVSAHYLVMEDGEIVQMVPEALRAWHAGESFWRGERDINSRSIGIEIVNPGHNHGLRPFPPVQIARLIELCRDCVVRWAIPAVNVVAHSDIAPSRKEDPGELFPWDQLSAAGIGMTVEPVPVSGGRFLSHGDKGEPVAAWQAMLAAYGFDMAADGNYGDATRLATLAFQRHHRPTLLDGIADTSTVGTMHRLLSQRLSIKPKPHPAP</sequence>